<dbReference type="OrthoDB" id="6691028at2759"/>
<dbReference type="SMART" id="SM00034">
    <property type="entry name" value="CLECT"/>
    <property type="match status" value="4"/>
</dbReference>
<gene>
    <name evidence="9" type="ORF">PHYEVI_LOCUS4219</name>
</gene>
<dbReference type="InterPro" id="IPR001304">
    <property type="entry name" value="C-type_lectin-like"/>
</dbReference>
<dbReference type="PANTHER" id="PTHR22799">
    <property type="entry name" value="TETRANECTIN-RELATED"/>
    <property type="match status" value="1"/>
</dbReference>
<dbReference type="SUPFAM" id="SSF56436">
    <property type="entry name" value="C-type lectin-like"/>
    <property type="match status" value="4"/>
</dbReference>
<evidence type="ECO:0000256" key="7">
    <source>
        <dbReference type="SAM" id="SignalP"/>
    </source>
</evidence>
<dbReference type="PROSITE" id="PS00615">
    <property type="entry name" value="C_TYPE_LECTIN_1"/>
    <property type="match status" value="1"/>
</dbReference>
<reference evidence="9" key="1">
    <citation type="submission" date="2022-01" db="EMBL/GenBank/DDBJ databases">
        <authorList>
            <person name="King R."/>
        </authorList>
    </citation>
    <scope>NUCLEOTIDE SEQUENCE</scope>
</reference>
<dbReference type="EMBL" id="OU900108">
    <property type="protein sequence ID" value="CAG9857821.1"/>
    <property type="molecule type" value="Genomic_DNA"/>
</dbReference>
<dbReference type="InterPro" id="IPR018378">
    <property type="entry name" value="C-type_lectin_CS"/>
</dbReference>
<keyword evidence="4" id="KW-0430">Lectin</keyword>
<keyword evidence="3 7" id="KW-0732">Signal</keyword>
<organism evidence="9 10">
    <name type="scientific">Phyllotreta striolata</name>
    <name type="common">Striped flea beetle</name>
    <name type="synonym">Crioceris striolata</name>
    <dbReference type="NCBI Taxonomy" id="444603"/>
    <lineage>
        <taxon>Eukaryota</taxon>
        <taxon>Metazoa</taxon>
        <taxon>Ecdysozoa</taxon>
        <taxon>Arthropoda</taxon>
        <taxon>Hexapoda</taxon>
        <taxon>Insecta</taxon>
        <taxon>Pterygota</taxon>
        <taxon>Neoptera</taxon>
        <taxon>Endopterygota</taxon>
        <taxon>Coleoptera</taxon>
        <taxon>Polyphaga</taxon>
        <taxon>Cucujiformia</taxon>
        <taxon>Chrysomeloidea</taxon>
        <taxon>Chrysomelidae</taxon>
        <taxon>Galerucinae</taxon>
        <taxon>Alticini</taxon>
        <taxon>Phyllotreta</taxon>
    </lineage>
</organism>
<feature type="region of interest" description="Disordered" evidence="6">
    <location>
        <begin position="772"/>
        <end position="793"/>
    </location>
</feature>
<feature type="region of interest" description="Disordered" evidence="6">
    <location>
        <begin position="697"/>
        <end position="721"/>
    </location>
</feature>
<evidence type="ECO:0000256" key="1">
    <source>
        <dbReference type="ARBA" id="ARBA00004613"/>
    </source>
</evidence>
<feature type="compositionally biased region" description="Basic residues" evidence="6">
    <location>
        <begin position="860"/>
        <end position="871"/>
    </location>
</feature>
<dbReference type="InterPro" id="IPR051663">
    <property type="entry name" value="CLec_Tetranectin-domain"/>
</dbReference>
<dbReference type="InterPro" id="IPR016186">
    <property type="entry name" value="C-type_lectin-like/link_sf"/>
</dbReference>
<keyword evidence="5" id="KW-1015">Disulfide bond</keyword>
<feature type="domain" description="C-type lectin" evidence="8">
    <location>
        <begin position="37"/>
        <end position="162"/>
    </location>
</feature>
<feature type="domain" description="C-type lectin" evidence="8">
    <location>
        <begin position="484"/>
        <end position="606"/>
    </location>
</feature>
<feature type="region of interest" description="Disordered" evidence="6">
    <location>
        <begin position="849"/>
        <end position="873"/>
    </location>
</feature>
<evidence type="ECO:0000256" key="2">
    <source>
        <dbReference type="ARBA" id="ARBA00022525"/>
    </source>
</evidence>
<evidence type="ECO:0000256" key="3">
    <source>
        <dbReference type="ARBA" id="ARBA00022729"/>
    </source>
</evidence>
<dbReference type="Proteomes" id="UP001153712">
    <property type="component" value="Chromosome 15"/>
</dbReference>
<dbReference type="InterPro" id="IPR016187">
    <property type="entry name" value="CTDL_fold"/>
</dbReference>
<proteinExistence type="predicted"/>
<name>A0A9N9TMX5_PHYSR</name>
<evidence type="ECO:0000256" key="4">
    <source>
        <dbReference type="ARBA" id="ARBA00022734"/>
    </source>
</evidence>
<accession>A0A9N9TMX5</accession>
<evidence type="ECO:0000256" key="5">
    <source>
        <dbReference type="ARBA" id="ARBA00023157"/>
    </source>
</evidence>
<dbReference type="GO" id="GO:0030246">
    <property type="term" value="F:carbohydrate binding"/>
    <property type="evidence" value="ECO:0007669"/>
    <property type="project" value="UniProtKB-KW"/>
</dbReference>
<feature type="domain" description="C-type lectin" evidence="8">
    <location>
        <begin position="176"/>
        <end position="300"/>
    </location>
</feature>
<protein>
    <recommendedName>
        <fullName evidence="8">C-type lectin domain-containing protein</fullName>
    </recommendedName>
</protein>
<keyword evidence="2" id="KW-0964">Secreted</keyword>
<sequence length="891" mass="94972">MVSIKLNSFGLLFLFANVFNEISGQAADLDDWIKQLHFSNESREMYYVNKACEEKNMRLVVLDTVEKNEAIKKYLLQQNNEEQYWIGCRRKDLNGEYSISNAFRWASGGRLNLYQYFAPDRPNNNVKNLLSNLRYYLSIKMKGDQLLWFDTPNSRSWFYICEPKTVKTEPPIPEPENKYGFTFTNYMTKSVRNVLKQCKAENNDEPLFIDSKEKQDAYTKLKKETDDRIAYPLAIQRADKNSPYTYYYNSNITLNFTNWAKGQPSKNAKELCAVIVYYPATNEAKWKSRNCYQYEFAACQRTAITAAATTEAATTEAATTAAATTQAATTEATTEEDEWVKSLYFSRETVFLRQFGQQECEDKKMRMVVLDTEKKNEAVRKYMEKNGIKMQFWIGCQRIHNGEIGVNYEFRWETGSRLNIYKYFAKDRPNNNQGNSLSRARTNINIRRNKDGKLVWFDEESSSKKGYICEPTTVKTEPPIPEPENRYNFTFTNYQTKDMVNVYSSCEKQNKQVLNIDSKEKAEAFKNFKKANDDSLRYPIAISRVDENSEYTYYNTNKKIDYSNWDKGQPSKKSNELCATVQYVPNSDDVKWKSVDCKIFHFIPCENKAEIPKVPTSNPCSGGINGNVNAQAGGVGANGSVGIDCNLAIQGGISGNAGGQAGIGGAGKGGIGAGIGAGGQAGIGGAGKGGINGSAAGTGSAGGKESTGGAGKAGISGGTGGKGSIGGTGKGGISLGAGGQAGIGGAGKGGISGSDGGKGGVDGAGKGGISGSAAGTGSAGGKESTGGAGKGGISGGAGGKGSIGGTGKGGISLGAGGQAGIGGAGKGGIGGGAGGKGSIGGTGKGGTIGTFKASTETQKKKTCSGKNKTKGKGTAGINVVFINIAGYNAPS</sequence>
<evidence type="ECO:0000313" key="10">
    <source>
        <dbReference type="Proteomes" id="UP001153712"/>
    </source>
</evidence>
<feature type="compositionally biased region" description="Gly residues" evidence="6">
    <location>
        <begin position="699"/>
        <end position="721"/>
    </location>
</feature>
<evidence type="ECO:0000313" key="9">
    <source>
        <dbReference type="EMBL" id="CAG9857821.1"/>
    </source>
</evidence>
<dbReference type="PANTHER" id="PTHR22799:SF1">
    <property type="entry name" value="C-TYPE LECTIN DOMAIN FAMILY 11 MEMBER A"/>
    <property type="match status" value="1"/>
</dbReference>
<feature type="compositionally biased region" description="Gly residues" evidence="6">
    <location>
        <begin position="777"/>
        <end position="793"/>
    </location>
</feature>
<dbReference type="GO" id="GO:0005615">
    <property type="term" value="C:extracellular space"/>
    <property type="evidence" value="ECO:0007669"/>
    <property type="project" value="TreeGrafter"/>
</dbReference>
<dbReference type="GO" id="GO:0008083">
    <property type="term" value="F:growth factor activity"/>
    <property type="evidence" value="ECO:0007669"/>
    <property type="project" value="TreeGrafter"/>
</dbReference>
<dbReference type="Pfam" id="PF00059">
    <property type="entry name" value="Lectin_C"/>
    <property type="match status" value="1"/>
</dbReference>
<dbReference type="AlphaFoldDB" id="A0A9N9TMX5"/>
<feature type="chain" id="PRO_5040323421" description="C-type lectin domain-containing protein" evidence="7">
    <location>
        <begin position="27"/>
        <end position="891"/>
    </location>
</feature>
<comment type="subcellular location">
    <subcellularLocation>
        <location evidence="1">Secreted</location>
    </subcellularLocation>
</comment>
<feature type="domain" description="C-type lectin" evidence="8">
    <location>
        <begin position="357"/>
        <end position="470"/>
    </location>
</feature>
<dbReference type="PROSITE" id="PS50041">
    <property type="entry name" value="C_TYPE_LECTIN_2"/>
    <property type="match status" value="4"/>
</dbReference>
<keyword evidence="10" id="KW-1185">Reference proteome</keyword>
<dbReference type="CDD" id="cd00037">
    <property type="entry name" value="CLECT"/>
    <property type="match status" value="4"/>
</dbReference>
<feature type="signal peptide" evidence="7">
    <location>
        <begin position="1"/>
        <end position="26"/>
    </location>
</feature>
<evidence type="ECO:0000259" key="8">
    <source>
        <dbReference type="PROSITE" id="PS50041"/>
    </source>
</evidence>
<evidence type="ECO:0000256" key="6">
    <source>
        <dbReference type="SAM" id="MobiDB-lite"/>
    </source>
</evidence>
<dbReference type="Gene3D" id="3.10.100.10">
    <property type="entry name" value="Mannose-Binding Protein A, subunit A"/>
    <property type="match status" value="4"/>
</dbReference>